<dbReference type="InterPro" id="IPR036390">
    <property type="entry name" value="WH_DNA-bd_sf"/>
</dbReference>
<sequence>MADSIPKIPNLDLTQLHFLATHGPAAARADATAKLLEGIKADNMAPYYEHIVADLKLKQDPALLTLLKAHNATELESLNNKIKDAEENLGETELSDALSAKAHHFSKIGDKEAALEAFKIAIEKTGPLGHRIDLKFAVIRIGFFFRDNELVSKSIDKVKILIEEGGDWDRRNRLKVYEGIYRISIRDFKGAINMLLDSLATFTSTELMEYKDFVRYTVLTAALTLPRPEFKSKVVNAPEILEVVHEIPHISDYMTSYYGCKYAQFFKTIALVEQSIQDDHFLNVHYKYYVREMRIRVYGQLLESYRSLTIESMANLFGVSEEWIDSDLSKFISAGRLHAVIDKVGGIIETNRPDAKNAQYQNSIKQGDLLLTRIQKLSRVISV</sequence>
<dbReference type="PANTHER" id="PTHR14145">
    <property type="entry name" value="26S PROTESOME SUBUNIT 6"/>
    <property type="match status" value="1"/>
</dbReference>
<feature type="domain" description="PCI" evidence="3">
    <location>
        <begin position="187"/>
        <end position="355"/>
    </location>
</feature>
<dbReference type="InterPro" id="IPR019585">
    <property type="entry name" value="Rpn7/CSN1"/>
</dbReference>
<keyword evidence="1" id="KW-0647">Proteasome</keyword>
<evidence type="ECO:0000256" key="1">
    <source>
        <dbReference type="ARBA" id="ARBA00022942"/>
    </source>
</evidence>
<dbReference type="Pfam" id="PF01399">
    <property type="entry name" value="PCI"/>
    <property type="match status" value="1"/>
</dbReference>
<dbReference type="Pfam" id="PF10602">
    <property type="entry name" value="RPN7"/>
    <property type="match status" value="1"/>
</dbReference>
<evidence type="ECO:0000313" key="5">
    <source>
        <dbReference type="Proteomes" id="UP001648503"/>
    </source>
</evidence>
<feature type="coiled-coil region" evidence="2">
    <location>
        <begin position="68"/>
        <end position="95"/>
    </location>
</feature>
<proteinExistence type="predicted"/>
<comment type="caution">
    <text evidence="4">The sequence shown here is derived from an EMBL/GenBank/DDBJ whole genome shotgun (WGS) entry which is preliminary data.</text>
</comment>
<dbReference type="SMART" id="SM00088">
    <property type="entry name" value="PINT"/>
    <property type="match status" value="1"/>
</dbReference>
<name>A0ABQ8F9C0_9FUNG</name>
<dbReference type="InterPro" id="IPR045135">
    <property type="entry name" value="Rpn7_N"/>
</dbReference>
<dbReference type="PANTHER" id="PTHR14145:SF1">
    <property type="entry name" value="26S PROTEASOME NON-ATPASE REGULATORY SUBUNIT 6"/>
    <property type="match status" value="1"/>
</dbReference>
<organism evidence="4 5">
    <name type="scientific">Batrachochytrium salamandrivorans</name>
    <dbReference type="NCBI Taxonomy" id="1357716"/>
    <lineage>
        <taxon>Eukaryota</taxon>
        <taxon>Fungi</taxon>
        <taxon>Fungi incertae sedis</taxon>
        <taxon>Chytridiomycota</taxon>
        <taxon>Chytridiomycota incertae sedis</taxon>
        <taxon>Chytridiomycetes</taxon>
        <taxon>Rhizophydiales</taxon>
        <taxon>Rhizophydiales incertae sedis</taxon>
        <taxon>Batrachochytrium</taxon>
    </lineage>
</organism>
<evidence type="ECO:0000313" key="4">
    <source>
        <dbReference type="EMBL" id="KAH6594217.1"/>
    </source>
</evidence>
<accession>A0ABQ8F9C0</accession>
<dbReference type="Proteomes" id="UP001648503">
    <property type="component" value="Unassembled WGS sequence"/>
</dbReference>
<dbReference type="PROSITE" id="PS50250">
    <property type="entry name" value="PCI"/>
    <property type="match status" value="1"/>
</dbReference>
<dbReference type="Gene3D" id="1.25.40.570">
    <property type="match status" value="1"/>
</dbReference>
<dbReference type="InterPro" id="IPR049549">
    <property type="entry name" value="RPN7_PSMD6_C"/>
</dbReference>
<protein>
    <recommendedName>
        <fullName evidence="3">PCI domain-containing protein</fullName>
    </recommendedName>
</protein>
<dbReference type="InterPro" id="IPR000717">
    <property type="entry name" value="PCI_dom"/>
</dbReference>
<dbReference type="SUPFAM" id="SSF46785">
    <property type="entry name" value="Winged helix' DNA-binding domain"/>
    <property type="match status" value="1"/>
</dbReference>
<evidence type="ECO:0000256" key="2">
    <source>
        <dbReference type="SAM" id="Coils"/>
    </source>
</evidence>
<evidence type="ECO:0000259" key="3">
    <source>
        <dbReference type="PROSITE" id="PS50250"/>
    </source>
</evidence>
<dbReference type="EMBL" id="JAFCIX010000338">
    <property type="protein sequence ID" value="KAH6594217.1"/>
    <property type="molecule type" value="Genomic_DNA"/>
</dbReference>
<keyword evidence="5" id="KW-1185">Reference proteome</keyword>
<reference evidence="4 5" key="1">
    <citation type="submission" date="2021-02" db="EMBL/GenBank/DDBJ databases">
        <title>Variation within the Batrachochytrium salamandrivorans European outbreak.</title>
        <authorList>
            <person name="Kelly M."/>
            <person name="Pasmans F."/>
            <person name="Shea T.P."/>
            <person name="Munoz J.F."/>
            <person name="Carranza S."/>
            <person name="Cuomo C.A."/>
            <person name="Martel A."/>
        </authorList>
    </citation>
    <scope>NUCLEOTIDE SEQUENCE [LARGE SCALE GENOMIC DNA]</scope>
    <source>
        <strain evidence="4 5">AMFP18/2</strain>
    </source>
</reference>
<keyword evidence="2" id="KW-0175">Coiled coil</keyword>
<gene>
    <name evidence="4" type="ORF">BASA50_006807</name>
</gene>
<dbReference type="Pfam" id="PF21154">
    <property type="entry name" value="RPN7_PSMD6_C"/>
    <property type="match status" value="1"/>
</dbReference>